<evidence type="ECO:0000313" key="2">
    <source>
        <dbReference type="EMBL" id="NHZ37608.1"/>
    </source>
</evidence>
<keyword evidence="3" id="KW-1185">Reference proteome</keyword>
<evidence type="ECO:0000256" key="1">
    <source>
        <dbReference type="SAM" id="Phobius"/>
    </source>
</evidence>
<accession>A0ABX0LY07</accession>
<name>A0ABX0LY07_9BURK</name>
<dbReference type="EMBL" id="VUYU01000031">
    <property type="protein sequence ID" value="NHZ37608.1"/>
    <property type="molecule type" value="Genomic_DNA"/>
</dbReference>
<sequence>MSATTSSKSEAGQPLFRPQVLSEQQTRWLGTVAIRPRLSHRWYACASLLIVAAITATLFMASYTRKARVAGWCRSRA</sequence>
<comment type="caution">
    <text evidence="2">The sequence shown here is derived from an EMBL/GenBank/DDBJ whole genome shotgun (WGS) entry which is preliminary data.</text>
</comment>
<keyword evidence="1" id="KW-1133">Transmembrane helix</keyword>
<keyword evidence="1" id="KW-0472">Membrane</keyword>
<dbReference type="Proteomes" id="UP000785613">
    <property type="component" value="Unassembled WGS sequence"/>
</dbReference>
<feature type="transmembrane region" description="Helical" evidence="1">
    <location>
        <begin position="41"/>
        <end position="61"/>
    </location>
</feature>
<reference evidence="2 3" key="1">
    <citation type="submission" date="2019-09" db="EMBL/GenBank/DDBJ databases">
        <title>Taxonomy of Antarctic Massilia spp.: description of Massilia rubra sp. nov., Massilia aquatica sp. nov., Massilia mucilaginosa sp. nov., Massilia frigida sp. nov. isolated from streams, lakes and regoliths.</title>
        <authorList>
            <person name="Holochova P."/>
            <person name="Sedlacek I."/>
            <person name="Kralova S."/>
            <person name="Maslanova I."/>
            <person name="Busse H.-J."/>
            <person name="Stankova E."/>
            <person name="Vrbovska V."/>
            <person name="Kovarovic V."/>
            <person name="Bartak M."/>
            <person name="Svec P."/>
            <person name="Pantucek R."/>
        </authorList>
    </citation>
    <scope>NUCLEOTIDE SEQUENCE [LARGE SCALE GENOMIC DNA]</scope>
    <source>
        <strain evidence="2 3">CCM 8692</strain>
    </source>
</reference>
<gene>
    <name evidence="2" type="ORF">F0185_29010</name>
</gene>
<dbReference type="RefSeq" id="WP_167231069.1">
    <property type="nucleotide sequence ID" value="NZ_VUYU01000031.1"/>
</dbReference>
<organism evidence="2 3">
    <name type="scientific">Massilia rubra</name>
    <dbReference type="NCBI Taxonomy" id="2607910"/>
    <lineage>
        <taxon>Bacteria</taxon>
        <taxon>Pseudomonadati</taxon>
        <taxon>Pseudomonadota</taxon>
        <taxon>Betaproteobacteria</taxon>
        <taxon>Burkholderiales</taxon>
        <taxon>Oxalobacteraceae</taxon>
        <taxon>Telluria group</taxon>
        <taxon>Massilia</taxon>
    </lineage>
</organism>
<evidence type="ECO:0000313" key="3">
    <source>
        <dbReference type="Proteomes" id="UP000785613"/>
    </source>
</evidence>
<protein>
    <submittedName>
        <fullName evidence="2">Uncharacterized protein</fullName>
    </submittedName>
</protein>
<proteinExistence type="predicted"/>
<keyword evidence="1" id="KW-0812">Transmembrane</keyword>